<evidence type="ECO:0000256" key="1">
    <source>
        <dbReference type="SAM" id="MobiDB-lite"/>
    </source>
</evidence>
<evidence type="ECO:0000313" key="3">
    <source>
        <dbReference type="Proteomes" id="UP000652761"/>
    </source>
</evidence>
<name>A0A843WAK1_COLES</name>
<proteinExistence type="predicted"/>
<dbReference type="Pfam" id="PF03087">
    <property type="entry name" value="BPS1"/>
    <property type="match status" value="1"/>
</dbReference>
<dbReference type="Proteomes" id="UP000652761">
    <property type="component" value="Unassembled WGS sequence"/>
</dbReference>
<sequence length="301" mass="32421">MASRFSRSVSLPSSNPSSCSSSSAGKTYHVRSTSLPCQSHPLISHLEDEVRATREWQSAEPEGQSSTWLLSGLTQLERLHGTLDDLLQISRTKETLRCSTSGSSGLSERMLEDFLVFADAYGSFRSALVSVQELQSAAQVAVRRGDEARLSSVARSLKKARKGITHLSSALRDLLKSAEPAFPASTSGSSAEDAELAAILKEVKGITVSVSTVVFQGIAAVMASTVATVVHKSFSWRALRRLALPASSTKKKALSETDWAKTASEKLDGLKDCIMGLETGSERVFRVLMNTRVSLLNIMTP</sequence>
<reference evidence="2" key="1">
    <citation type="submission" date="2017-07" db="EMBL/GenBank/DDBJ databases">
        <title>Taro Niue Genome Assembly and Annotation.</title>
        <authorList>
            <person name="Atibalentja N."/>
            <person name="Keating K."/>
            <person name="Fields C.J."/>
        </authorList>
    </citation>
    <scope>NUCLEOTIDE SEQUENCE</scope>
    <source>
        <strain evidence="2">Niue_2</strain>
        <tissue evidence="2">Leaf</tissue>
    </source>
</reference>
<dbReference type="AlphaFoldDB" id="A0A843WAK1"/>
<keyword evidence="3" id="KW-1185">Reference proteome</keyword>
<evidence type="ECO:0000313" key="2">
    <source>
        <dbReference type="EMBL" id="MQM01234.1"/>
    </source>
</evidence>
<protein>
    <submittedName>
        <fullName evidence="2">Uncharacterized protein</fullName>
    </submittedName>
</protein>
<accession>A0A843WAK1</accession>
<dbReference type="PANTHER" id="PTHR33070">
    <property type="entry name" value="OS06G0725500 PROTEIN"/>
    <property type="match status" value="1"/>
</dbReference>
<dbReference type="EMBL" id="NMUH01002641">
    <property type="protein sequence ID" value="MQM01234.1"/>
    <property type="molecule type" value="Genomic_DNA"/>
</dbReference>
<organism evidence="2 3">
    <name type="scientific">Colocasia esculenta</name>
    <name type="common">Wild taro</name>
    <name type="synonym">Arum esculentum</name>
    <dbReference type="NCBI Taxonomy" id="4460"/>
    <lineage>
        <taxon>Eukaryota</taxon>
        <taxon>Viridiplantae</taxon>
        <taxon>Streptophyta</taxon>
        <taxon>Embryophyta</taxon>
        <taxon>Tracheophyta</taxon>
        <taxon>Spermatophyta</taxon>
        <taxon>Magnoliopsida</taxon>
        <taxon>Liliopsida</taxon>
        <taxon>Araceae</taxon>
        <taxon>Aroideae</taxon>
        <taxon>Colocasieae</taxon>
        <taxon>Colocasia</taxon>
    </lineage>
</organism>
<dbReference type="GO" id="GO:0048364">
    <property type="term" value="P:root development"/>
    <property type="evidence" value="ECO:0007669"/>
    <property type="project" value="InterPro"/>
</dbReference>
<comment type="caution">
    <text evidence="2">The sequence shown here is derived from an EMBL/GenBank/DDBJ whole genome shotgun (WGS) entry which is preliminary data.</text>
</comment>
<dbReference type="PANTHER" id="PTHR33070:SF49">
    <property type="entry name" value="OS06G0725500 PROTEIN"/>
    <property type="match status" value="1"/>
</dbReference>
<dbReference type="GO" id="GO:0048367">
    <property type="term" value="P:shoot system development"/>
    <property type="evidence" value="ECO:0007669"/>
    <property type="project" value="InterPro"/>
</dbReference>
<gene>
    <name evidence="2" type="ORF">Taro_033983</name>
</gene>
<feature type="compositionally biased region" description="Low complexity" evidence="1">
    <location>
        <begin position="1"/>
        <end position="23"/>
    </location>
</feature>
<feature type="region of interest" description="Disordered" evidence="1">
    <location>
        <begin position="1"/>
        <end position="25"/>
    </location>
</feature>
<dbReference type="OrthoDB" id="784009at2759"/>
<dbReference type="InterPro" id="IPR004320">
    <property type="entry name" value="BPS1_pln"/>
</dbReference>